<dbReference type="AlphaFoldDB" id="A0A0N5BNJ3"/>
<feature type="domain" description="C2H2-type" evidence="2">
    <location>
        <begin position="183"/>
        <end position="204"/>
    </location>
</feature>
<sequence length="512" mass="60490">MTSQLDANAESFFREIFCDFRNGLPNYVVHDSRFLSLNSNQNDSQLQIMTGENNEGTSQIGNFISQTVNEINIMLHEYKSRDTPLNNDMSLRIPVSIDGNSTKIKINLHLNENKNFVKCAFCKREVKEDYASRREHVFKRHLSSIKYGVRNVKDITKTDVLFSGFLIIQKCFPNSIVCTDFQCLSCGMFYKSKYWRKNHIASYHQKDFVVQCPWNNCAFQSGSGVFVREHLEKQHLSELVDCQNGVASFRLEKFLESRDFIKFDDQCRIEDEINNKLLIHYFPVSEKYYKHFDEDFTCCLETFKKKHLNHLLNKNTKTGVSCEYEPERSKITRSNDGDSNSSSRERRYNDSRSGSHSRGRRYTDSRSSDRSKGRKYTYSVSRNRSRERRFTDSISSNRPKEERYTDSRSSSLSRERRYTNFRSNNHSRERRYTDFRSNNHSRERRYTDFRSSNLSREGRYTDSGSSNLSRERRYADSLSSNRSREWKYTDSKTSNSPRKRNRSILSRITFHG</sequence>
<dbReference type="STRING" id="174720.A0A0N5BNJ3"/>
<reference evidence="4" key="1">
    <citation type="submission" date="2017-02" db="UniProtKB">
        <authorList>
            <consortium name="WormBaseParasite"/>
        </authorList>
    </citation>
    <scope>IDENTIFICATION</scope>
</reference>
<name>A0A0N5BNJ3_STREA</name>
<feature type="compositionally biased region" description="Basic and acidic residues" evidence="1">
    <location>
        <begin position="361"/>
        <end position="371"/>
    </location>
</feature>
<organism evidence="3 4">
    <name type="scientific">Strongyloides papillosus</name>
    <name type="common">Intestinal threadworm</name>
    <dbReference type="NCBI Taxonomy" id="174720"/>
    <lineage>
        <taxon>Eukaryota</taxon>
        <taxon>Metazoa</taxon>
        <taxon>Ecdysozoa</taxon>
        <taxon>Nematoda</taxon>
        <taxon>Chromadorea</taxon>
        <taxon>Rhabditida</taxon>
        <taxon>Tylenchina</taxon>
        <taxon>Panagrolaimomorpha</taxon>
        <taxon>Strongyloidoidea</taxon>
        <taxon>Strongyloididae</taxon>
        <taxon>Strongyloides</taxon>
    </lineage>
</organism>
<proteinExistence type="predicted"/>
<protein>
    <submittedName>
        <fullName evidence="4">C2H2-type domain-containing protein</fullName>
    </submittedName>
</protein>
<evidence type="ECO:0000313" key="3">
    <source>
        <dbReference type="Proteomes" id="UP000046392"/>
    </source>
</evidence>
<accession>A0A0N5BNJ3</accession>
<dbReference type="Proteomes" id="UP000046392">
    <property type="component" value="Unplaced"/>
</dbReference>
<feature type="region of interest" description="Disordered" evidence="1">
    <location>
        <begin position="322"/>
        <end position="503"/>
    </location>
</feature>
<dbReference type="SMART" id="SM00355">
    <property type="entry name" value="ZnF_C2H2"/>
    <property type="match status" value="3"/>
</dbReference>
<dbReference type="PROSITE" id="PS00028">
    <property type="entry name" value="ZINC_FINGER_C2H2_1"/>
    <property type="match status" value="1"/>
</dbReference>
<evidence type="ECO:0000256" key="1">
    <source>
        <dbReference type="SAM" id="MobiDB-lite"/>
    </source>
</evidence>
<evidence type="ECO:0000313" key="4">
    <source>
        <dbReference type="WBParaSite" id="SPAL_0000747100.1"/>
    </source>
</evidence>
<evidence type="ECO:0000259" key="2">
    <source>
        <dbReference type="PROSITE" id="PS00028"/>
    </source>
</evidence>
<feature type="compositionally biased region" description="Basic and acidic residues" evidence="1">
    <location>
        <begin position="325"/>
        <end position="336"/>
    </location>
</feature>
<dbReference type="WBParaSite" id="SPAL_0000747100.1">
    <property type="protein sequence ID" value="SPAL_0000747100.1"/>
    <property type="gene ID" value="SPAL_0000747100"/>
</dbReference>
<dbReference type="InterPro" id="IPR013087">
    <property type="entry name" value="Znf_C2H2_type"/>
</dbReference>
<keyword evidence="3" id="KW-1185">Reference proteome</keyword>